<protein>
    <submittedName>
        <fullName evidence="1">Uncharacterized protein</fullName>
    </submittedName>
</protein>
<name>A0A7X9IJN1_9DELT</name>
<proteinExistence type="predicted"/>
<reference evidence="1 2" key="1">
    <citation type="journal article" date="2020" name="Biotechnol. Biofuels">
        <title>New insights from the biogas microbiome by comprehensive genome-resolved metagenomics of nearly 1600 species originating from multiple anaerobic digesters.</title>
        <authorList>
            <person name="Campanaro S."/>
            <person name="Treu L."/>
            <person name="Rodriguez-R L.M."/>
            <person name="Kovalovszki A."/>
            <person name="Ziels R.M."/>
            <person name="Maus I."/>
            <person name="Zhu X."/>
            <person name="Kougias P.G."/>
            <person name="Basile A."/>
            <person name="Luo G."/>
            <person name="Schluter A."/>
            <person name="Konstantinidis K.T."/>
            <person name="Angelidaki I."/>
        </authorList>
    </citation>
    <scope>NUCLEOTIDE SEQUENCE [LARGE SCALE GENOMIC DNA]</scope>
    <source>
        <strain evidence="1">AS27yjCOA_65</strain>
    </source>
</reference>
<dbReference type="EMBL" id="JAAZON010000400">
    <property type="protein sequence ID" value="NMC63283.1"/>
    <property type="molecule type" value="Genomic_DNA"/>
</dbReference>
<dbReference type="AlphaFoldDB" id="A0A7X9IJN1"/>
<comment type="caution">
    <text evidence="1">The sequence shown here is derived from an EMBL/GenBank/DDBJ whole genome shotgun (WGS) entry which is preliminary data.</text>
</comment>
<accession>A0A7X9IJN1</accession>
<gene>
    <name evidence="1" type="ORF">GYA55_08955</name>
</gene>
<dbReference type="Proteomes" id="UP000524246">
    <property type="component" value="Unassembled WGS sequence"/>
</dbReference>
<evidence type="ECO:0000313" key="1">
    <source>
        <dbReference type="EMBL" id="NMC63283.1"/>
    </source>
</evidence>
<sequence>MVIYKIKSESNLDQNIVGAFLLPNFRDAKLSFDRSDFPLISDQILALSEASSFAEAAMLLDSLKSIGPFEKGMRVLPKGCWTDSPDEFFGEITGFVPVNSTSKNKLSFLAQLSIPLSKAAKSVESYNIDYIPLHEIRPANSFPRSAYPQFSDEVFSMPFEERVIYTRDIIQLRHLKLGMNALVCRNDGTPFSEAIPGRIIAFIPDRFIGDSFSFSALLTHNERYCLAYAIQHLQVQ</sequence>
<organism evidence="1 2">
    <name type="scientific">SAR324 cluster bacterium</name>
    <dbReference type="NCBI Taxonomy" id="2024889"/>
    <lineage>
        <taxon>Bacteria</taxon>
        <taxon>Deltaproteobacteria</taxon>
        <taxon>SAR324 cluster</taxon>
    </lineage>
</organism>
<evidence type="ECO:0000313" key="2">
    <source>
        <dbReference type="Proteomes" id="UP000524246"/>
    </source>
</evidence>